<dbReference type="AlphaFoldDB" id="A0A7C3SQ61"/>
<sequence>MKKFIATTTINNLEKTSYTYFTKNHPDWTLVISGDSKTDDSIYEKFAKDNKNVVYLSLDDQKKMYSDLHFILKENTDTRKMFSIYYAYTQGADVIALVDDDNYPIRAWGQNILVGKQSRYTCYFLDRVNAQTVDPIFIVKQHPYVWHRGYPLKQLKFRKFVKKKQVKVTPYVQTNLWYGEPDVDGICRLLKSTEDFFSTDSNMSVCPFVTLRFSPFNSQNTILHRRIVPYYFLFSSLGRMSDIWISYYIESLFKDPIVVYDKPTVFQRRNPHDIILDIVNEKNGYYNNEKLLSDISKDSSLFFNYITSDEKTFYLEYLDKMRKLL</sequence>
<evidence type="ECO:0000313" key="1">
    <source>
        <dbReference type="EMBL" id="HGB30504.1"/>
    </source>
</evidence>
<evidence type="ECO:0008006" key="2">
    <source>
        <dbReference type="Google" id="ProtNLM"/>
    </source>
</evidence>
<dbReference type="EMBL" id="DTGA01000036">
    <property type="protein sequence ID" value="HGB30504.1"/>
    <property type="molecule type" value="Genomic_DNA"/>
</dbReference>
<gene>
    <name evidence="1" type="ORF">ENV35_01345</name>
</gene>
<proteinExistence type="predicted"/>
<protein>
    <recommendedName>
        <fullName evidence="2">Glycosyltransferase family 2 protein</fullName>
    </recommendedName>
</protein>
<dbReference type="PANTHER" id="PTHR31362:SF0">
    <property type="entry name" value="EXOSTOSIN DOMAIN-CONTAINING PROTEIN-RELATED"/>
    <property type="match status" value="1"/>
</dbReference>
<comment type="caution">
    <text evidence="1">The sequence shown here is derived from an EMBL/GenBank/DDBJ whole genome shotgun (WGS) entry which is preliminary data.</text>
</comment>
<organism evidence="1">
    <name type="scientific">Dictyoglomus turgidum</name>
    <dbReference type="NCBI Taxonomy" id="513050"/>
    <lineage>
        <taxon>Bacteria</taxon>
        <taxon>Pseudomonadati</taxon>
        <taxon>Dictyoglomota</taxon>
        <taxon>Dictyoglomia</taxon>
        <taxon>Dictyoglomales</taxon>
        <taxon>Dictyoglomaceae</taxon>
        <taxon>Dictyoglomus</taxon>
    </lineage>
</organism>
<name>A0A7C3SQ61_9BACT</name>
<dbReference type="PANTHER" id="PTHR31362">
    <property type="entry name" value="GLYCOSYLTRANSFERASE STELLO1-RELATED"/>
    <property type="match status" value="1"/>
</dbReference>
<accession>A0A7C3SQ61</accession>
<dbReference type="InterPro" id="IPR005049">
    <property type="entry name" value="STL-like"/>
</dbReference>
<reference evidence="1" key="1">
    <citation type="journal article" date="2020" name="mSystems">
        <title>Genome- and Community-Level Interaction Insights into Carbon Utilization and Element Cycling Functions of Hydrothermarchaeota in Hydrothermal Sediment.</title>
        <authorList>
            <person name="Zhou Z."/>
            <person name="Liu Y."/>
            <person name="Xu W."/>
            <person name="Pan J."/>
            <person name="Luo Z.H."/>
            <person name="Li M."/>
        </authorList>
    </citation>
    <scope>NUCLEOTIDE SEQUENCE [LARGE SCALE GENOMIC DNA]</scope>
    <source>
        <strain evidence="1">SpSt-751</strain>
    </source>
</reference>